<keyword evidence="3" id="KW-1185">Reference proteome</keyword>
<gene>
    <name evidence="2" type="ORF">CVT26_012949</name>
</gene>
<evidence type="ECO:0000313" key="2">
    <source>
        <dbReference type="EMBL" id="PPQ85951.1"/>
    </source>
</evidence>
<comment type="caution">
    <text evidence="2">The sequence shown here is derived from an EMBL/GenBank/DDBJ whole genome shotgun (WGS) entry which is preliminary data.</text>
</comment>
<accession>A0A409X5E3</accession>
<feature type="region of interest" description="Disordered" evidence="1">
    <location>
        <begin position="43"/>
        <end position="92"/>
    </location>
</feature>
<proteinExistence type="predicted"/>
<organism evidence="2 3">
    <name type="scientific">Gymnopilus dilepis</name>
    <dbReference type="NCBI Taxonomy" id="231916"/>
    <lineage>
        <taxon>Eukaryota</taxon>
        <taxon>Fungi</taxon>
        <taxon>Dikarya</taxon>
        <taxon>Basidiomycota</taxon>
        <taxon>Agaricomycotina</taxon>
        <taxon>Agaricomycetes</taxon>
        <taxon>Agaricomycetidae</taxon>
        <taxon>Agaricales</taxon>
        <taxon>Agaricineae</taxon>
        <taxon>Hymenogastraceae</taxon>
        <taxon>Gymnopilus</taxon>
    </lineage>
</organism>
<dbReference type="InParanoid" id="A0A409X5E3"/>
<evidence type="ECO:0000313" key="3">
    <source>
        <dbReference type="Proteomes" id="UP000284706"/>
    </source>
</evidence>
<dbReference type="Proteomes" id="UP000284706">
    <property type="component" value="Unassembled WGS sequence"/>
</dbReference>
<reference evidence="2 3" key="1">
    <citation type="journal article" date="2018" name="Evol. Lett.">
        <title>Horizontal gene cluster transfer increased hallucinogenic mushroom diversity.</title>
        <authorList>
            <person name="Reynolds H.T."/>
            <person name="Vijayakumar V."/>
            <person name="Gluck-Thaler E."/>
            <person name="Korotkin H.B."/>
            <person name="Matheny P.B."/>
            <person name="Slot J.C."/>
        </authorList>
    </citation>
    <scope>NUCLEOTIDE SEQUENCE [LARGE SCALE GENOMIC DNA]</scope>
    <source>
        <strain evidence="2 3">SRW20</strain>
    </source>
</reference>
<sequence length="112" mass="12499">MQDATKSSEPAVNYYYNTPYPSFPRVSNIPDDKAVSETHVVVNGTVPSNTVNSPTTERTSASSADRDENKFKGPKTSKKNTPYPSVKVSGDYIRRRKRDHALEGEVFTLLEM</sequence>
<feature type="compositionally biased region" description="Polar residues" evidence="1">
    <location>
        <begin position="45"/>
        <end position="63"/>
    </location>
</feature>
<dbReference type="AlphaFoldDB" id="A0A409X5E3"/>
<evidence type="ECO:0000256" key="1">
    <source>
        <dbReference type="SAM" id="MobiDB-lite"/>
    </source>
</evidence>
<dbReference type="EMBL" id="NHYE01004175">
    <property type="protein sequence ID" value="PPQ85951.1"/>
    <property type="molecule type" value="Genomic_DNA"/>
</dbReference>
<protein>
    <submittedName>
        <fullName evidence="2">Uncharacterized protein</fullName>
    </submittedName>
</protein>
<name>A0A409X5E3_9AGAR</name>